<comment type="caution">
    <text evidence="2">The sequence shown here is derived from an EMBL/GenBank/DDBJ whole genome shotgun (WGS) entry which is preliminary data.</text>
</comment>
<gene>
    <name evidence="2" type="ORF">GCM10007964_51740</name>
</gene>
<evidence type="ECO:0000256" key="1">
    <source>
        <dbReference type="SAM" id="MobiDB-lite"/>
    </source>
</evidence>
<organism evidence="2 3">
    <name type="scientific">Sphaerisporangium melleum</name>
    <dbReference type="NCBI Taxonomy" id="321316"/>
    <lineage>
        <taxon>Bacteria</taxon>
        <taxon>Bacillati</taxon>
        <taxon>Actinomycetota</taxon>
        <taxon>Actinomycetes</taxon>
        <taxon>Streptosporangiales</taxon>
        <taxon>Streptosporangiaceae</taxon>
        <taxon>Sphaerisporangium</taxon>
    </lineage>
</organism>
<proteinExistence type="predicted"/>
<protein>
    <submittedName>
        <fullName evidence="2">Uncharacterized protein</fullName>
    </submittedName>
</protein>
<keyword evidence="3" id="KW-1185">Reference proteome</keyword>
<evidence type="ECO:0000313" key="2">
    <source>
        <dbReference type="EMBL" id="GGL03286.1"/>
    </source>
</evidence>
<evidence type="ECO:0000313" key="3">
    <source>
        <dbReference type="Proteomes" id="UP000645217"/>
    </source>
</evidence>
<feature type="region of interest" description="Disordered" evidence="1">
    <location>
        <begin position="1"/>
        <end position="23"/>
    </location>
</feature>
<dbReference type="EMBL" id="BMNT01000030">
    <property type="protein sequence ID" value="GGL03286.1"/>
    <property type="molecule type" value="Genomic_DNA"/>
</dbReference>
<accession>A0A917VNN0</accession>
<dbReference type="AlphaFoldDB" id="A0A917VNN0"/>
<sequence>MEQVGARYRARMDALPGGSPEHQPAHAEYVEAMYRHRNHDGDFWVASVDPLTAGQAQTGAVPVGDVRAAAVLSDGASHPGRAG</sequence>
<reference evidence="2" key="1">
    <citation type="journal article" date="2014" name="Int. J. Syst. Evol. Microbiol.">
        <title>Complete genome sequence of Corynebacterium casei LMG S-19264T (=DSM 44701T), isolated from a smear-ripened cheese.</title>
        <authorList>
            <consortium name="US DOE Joint Genome Institute (JGI-PGF)"/>
            <person name="Walter F."/>
            <person name="Albersmeier A."/>
            <person name="Kalinowski J."/>
            <person name="Ruckert C."/>
        </authorList>
    </citation>
    <scope>NUCLEOTIDE SEQUENCE</scope>
    <source>
        <strain evidence="2">JCM 13064</strain>
    </source>
</reference>
<name>A0A917VNN0_9ACTN</name>
<reference evidence="2" key="2">
    <citation type="submission" date="2020-09" db="EMBL/GenBank/DDBJ databases">
        <authorList>
            <person name="Sun Q."/>
            <person name="Ohkuma M."/>
        </authorList>
    </citation>
    <scope>NUCLEOTIDE SEQUENCE</scope>
    <source>
        <strain evidence="2">JCM 13064</strain>
    </source>
</reference>
<dbReference type="Proteomes" id="UP000645217">
    <property type="component" value="Unassembled WGS sequence"/>
</dbReference>